<keyword evidence="2" id="KW-0378">Hydrolase</keyword>
<dbReference type="SMART" id="SM00460">
    <property type="entry name" value="TGc"/>
    <property type="match status" value="1"/>
</dbReference>
<dbReference type="InterPro" id="IPR002931">
    <property type="entry name" value="Transglutaminase-like"/>
</dbReference>
<dbReference type="GO" id="GO:0006508">
    <property type="term" value="P:proteolysis"/>
    <property type="evidence" value="ECO:0007669"/>
    <property type="project" value="UniProtKB-KW"/>
</dbReference>
<dbReference type="Pfam" id="PF08379">
    <property type="entry name" value="Bact_transglu_N"/>
    <property type="match status" value="1"/>
</dbReference>
<dbReference type="OrthoDB" id="9804023at2"/>
<dbReference type="AlphaFoldDB" id="A0A212R3D2"/>
<name>A0A212R3D2_9PROT</name>
<dbReference type="EMBL" id="FYEH01000005">
    <property type="protein sequence ID" value="SNB66544.1"/>
    <property type="molecule type" value="Genomic_DNA"/>
</dbReference>
<reference evidence="2 3" key="1">
    <citation type="submission" date="2017-06" db="EMBL/GenBank/DDBJ databases">
        <authorList>
            <person name="Kim H.J."/>
            <person name="Triplett B.A."/>
        </authorList>
    </citation>
    <scope>NUCLEOTIDE SEQUENCE [LARGE SCALE GENOMIC DNA]</scope>
    <source>
        <strain evidence="2 3">B29T1</strain>
    </source>
</reference>
<keyword evidence="2" id="KW-0645">Protease</keyword>
<dbReference type="InterPro" id="IPR038765">
    <property type="entry name" value="Papain-like_cys_pep_sf"/>
</dbReference>
<dbReference type="Pfam" id="PF01841">
    <property type="entry name" value="Transglut_core"/>
    <property type="match status" value="1"/>
</dbReference>
<organism evidence="2 3">
    <name type="scientific">Arboricoccus pini</name>
    <dbReference type="NCBI Taxonomy" id="1963835"/>
    <lineage>
        <taxon>Bacteria</taxon>
        <taxon>Pseudomonadati</taxon>
        <taxon>Pseudomonadota</taxon>
        <taxon>Alphaproteobacteria</taxon>
        <taxon>Geminicoccales</taxon>
        <taxon>Geminicoccaceae</taxon>
        <taxon>Arboricoccus</taxon>
    </lineage>
</organism>
<evidence type="ECO:0000313" key="3">
    <source>
        <dbReference type="Proteomes" id="UP000197065"/>
    </source>
</evidence>
<dbReference type="GO" id="GO:0008233">
    <property type="term" value="F:peptidase activity"/>
    <property type="evidence" value="ECO:0007669"/>
    <property type="project" value="UniProtKB-KW"/>
</dbReference>
<protein>
    <submittedName>
        <fullName evidence="2">Transglutaminase-like enzyme, putative cysteine protease</fullName>
    </submittedName>
</protein>
<proteinExistence type="predicted"/>
<keyword evidence="3" id="KW-1185">Reference proteome</keyword>
<dbReference type="RefSeq" id="WP_088561142.1">
    <property type="nucleotide sequence ID" value="NZ_FYEH01000005.1"/>
</dbReference>
<gene>
    <name evidence="2" type="ORF">SAMN07250955_105131</name>
</gene>
<evidence type="ECO:0000259" key="1">
    <source>
        <dbReference type="SMART" id="SM00460"/>
    </source>
</evidence>
<dbReference type="PANTHER" id="PTHR33490:SF1">
    <property type="entry name" value="SLL1233 PROTEIN"/>
    <property type="match status" value="1"/>
</dbReference>
<dbReference type="Proteomes" id="UP000197065">
    <property type="component" value="Unassembled WGS sequence"/>
</dbReference>
<accession>A0A212R3D2</accession>
<dbReference type="PANTHER" id="PTHR33490">
    <property type="entry name" value="BLR5614 PROTEIN-RELATED"/>
    <property type="match status" value="1"/>
</dbReference>
<dbReference type="Gene3D" id="3.10.620.30">
    <property type="match status" value="1"/>
</dbReference>
<sequence>MAVFIVRHRTHYHYSEAVTLGPQRLVIRPRDSHDLRLLDATLMVSPPASRTRWLHDIYDNSIAILEFEGTTQDLIVESRLLIDNYGYDKPRLPVEPFAETWPFDYRAEEAVDLEPWTRRQFKDPEGRLTCWVRQLVNNKIEYPTQDLLVAMMRRIKDELPYSVRYEEGIRNPLETLEKGGTCRDFAVLMIEAARILGFAARFVSGYLYVPPVQIASDRNGEQSDHDKDDAAAGVPLAAPIVGGGSTHAWVQIYLPGAGWVEFDPTNALYGGADLVRIAIAREPALVSPVSGSFKGPLGIRATLKVDVDVQLLKDEPIPERLS</sequence>
<feature type="domain" description="Transglutaminase-like" evidence="1">
    <location>
        <begin position="174"/>
        <end position="266"/>
    </location>
</feature>
<evidence type="ECO:0000313" key="2">
    <source>
        <dbReference type="EMBL" id="SNB66544.1"/>
    </source>
</evidence>
<dbReference type="InterPro" id="IPR013589">
    <property type="entry name" value="Bac_transglu_N"/>
</dbReference>
<dbReference type="SUPFAM" id="SSF54001">
    <property type="entry name" value="Cysteine proteinases"/>
    <property type="match status" value="1"/>
</dbReference>